<accession>A0A432WGM7</accession>
<evidence type="ECO:0000313" key="4">
    <source>
        <dbReference type="Proteomes" id="UP000287823"/>
    </source>
</evidence>
<feature type="transmembrane region" description="Helical" evidence="2">
    <location>
        <begin position="152"/>
        <end position="173"/>
    </location>
</feature>
<evidence type="ECO:0000313" key="3">
    <source>
        <dbReference type="EMBL" id="RUO32962.1"/>
    </source>
</evidence>
<dbReference type="EMBL" id="PIPO01000003">
    <property type="protein sequence ID" value="RUO32962.1"/>
    <property type="molecule type" value="Genomic_DNA"/>
</dbReference>
<evidence type="ECO:0000256" key="2">
    <source>
        <dbReference type="SAM" id="Phobius"/>
    </source>
</evidence>
<dbReference type="RefSeq" id="WP_126798711.1">
    <property type="nucleotide sequence ID" value="NZ_PIPO01000003.1"/>
</dbReference>
<organism evidence="3 4">
    <name type="scientific">Aliidiomarina soli</name>
    <dbReference type="NCBI Taxonomy" id="1928574"/>
    <lineage>
        <taxon>Bacteria</taxon>
        <taxon>Pseudomonadati</taxon>
        <taxon>Pseudomonadota</taxon>
        <taxon>Gammaproteobacteria</taxon>
        <taxon>Alteromonadales</taxon>
        <taxon>Idiomarinaceae</taxon>
        <taxon>Aliidiomarina</taxon>
    </lineage>
</organism>
<sequence>MNEGLLFLIQTLFTLYIMAVTMRIWLQLARADYFNPLSQFVVKITDPILRPLHRLIPSPGRLDLAALLLALVLSMIAIYIRASMMGVTADIMVLIVAGVQFFIGTVLQLMFWIIFIRAILSWFSSGSNPLELVMHQLTEPVLRPVRRIIPPIGGLDLSVIVVLLVIQFLRIWIGF</sequence>
<evidence type="ECO:0000256" key="1">
    <source>
        <dbReference type="ARBA" id="ARBA00010894"/>
    </source>
</evidence>
<keyword evidence="2" id="KW-0812">Transmembrane</keyword>
<dbReference type="PANTHER" id="PTHR33219:SF14">
    <property type="entry name" value="PROTEIN COFACTOR ASSEMBLY OF COMPLEX C SUBUNIT B CCB3, CHLOROPLASTIC-RELATED"/>
    <property type="match status" value="1"/>
</dbReference>
<dbReference type="Proteomes" id="UP000287823">
    <property type="component" value="Unassembled WGS sequence"/>
</dbReference>
<protein>
    <recommendedName>
        <fullName evidence="5">YggT family protein</fullName>
    </recommendedName>
</protein>
<keyword evidence="4" id="KW-1185">Reference proteome</keyword>
<evidence type="ECO:0008006" key="5">
    <source>
        <dbReference type="Google" id="ProtNLM"/>
    </source>
</evidence>
<feature type="transmembrane region" description="Helical" evidence="2">
    <location>
        <begin position="92"/>
        <end position="115"/>
    </location>
</feature>
<reference evidence="3 4" key="1">
    <citation type="journal article" date="2011" name="Front. Microbiol.">
        <title>Genomic signatures of strain selection and enhancement in Bacillus atrophaeus var. globigii, a historical biowarfare simulant.</title>
        <authorList>
            <person name="Gibbons H.S."/>
            <person name="Broomall S.M."/>
            <person name="McNew L.A."/>
            <person name="Daligault H."/>
            <person name="Chapman C."/>
            <person name="Bruce D."/>
            <person name="Karavis M."/>
            <person name="Krepps M."/>
            <person name="McGregor P.A."/>
            <person name="Hong C."/>
            <person name="Park K.H."/>
            <person name="Akmal A."/>
            <person name="Feldman A."/>
            <person name="Lin J.S."/>
            <person name="Chang W.E."/>
            <person name="Higgs B.W."/>
            <person name="Demirev P."/>
            <person name="Lindquist J."/>
            <person name="Liem A."/>
            <person name="Fochler E."/>
            <person name="Read T.D."/>
            <person name="Tapia R."/>
            <person name="Johnson S."/>
            <person name="Bishop-Lilly K.A."/>
            <person name="Detter C."/>
            <person name="Han C."/>
            <person name="Sozhamannan S."/>
            <person name="Rosenzweig C.N."/>
            <person name="Skowronski E.W."/>
        </authorList>
    </citation>
    <scope>NUCLEOTIDE SEQUENCE [LARGE SCALE GENOMIC DNA]</scope>
    <source>
        <strain evidence="3 4">Y4G10-17</strain>
    </source>
</reference>
<proteinExistence type="inferred from homology"/>
<dbReference type="PANTHER" id="PTHR33219">
    <property type="entry name" value="YLMG HOMOLOG PROTEIN 2, CHLOROPLASTIC"/>
    <property type="match status" value="1"/>
</dbReference>
<dbReference type="Pfam" id="PF02325">
    <property type="entry name" value="CCB3_YggT"/>
    <property type="match status" value="2"/>
</dbReference>
<feature type="transmembrane region" description="Helical" evidence="2">
    <location>
        <begin position="62"/>
        <end position="80"/>
    </location>
</feature>
<comment type="similarity">
    <text evidence="1">Belongs to the YggT family.</text>
</comment>
<keyword evidence="2" id="KW-1133">Transmembrane helix</keyword>
<name>A0A432WGM7_9GAMM</name>
<dbReference type="GO" id="GO:0016020">
    <property type="term" value="C:membrane"/>
    <property type="evidence" value="ECO:0007669"/>
    <property type="project" value="InterPro"/>
</dbReference>
<dbReference type="InterPro" id="IPR003425">
    <property type="entry name" value="CCB3/YggT"/>
</dbReference>
<dbReference type="AlphaFoldDB" id="A0A432WGM7"/>
<gene>
    <name evidence="3" type="ORF">CWE14_06860</name>
</gene>
<feature type="transmembrane region" description="Helical" evidence="2">
    <location>
        <begin position="6"/>
        <end position="26"/>
    </location>
</feature>
<comment type="caution">
    <text evidence="3">The sequence shown here is derived from an EMBL/GenBank/DDBJ whole genome shotgun (WGS) entry which is preliminary data.</text>
</comment>
<keyword evidence="2" id="KW-0472">Membrane</keyword>